<name>A0A0F9WPT5_9MICR</name>
<feature type="transmembrane region" description="Helical" evidence="1">
    <location>
        <begin position="70"/>
        <end position="91"/>
    </location>
</feature>
<organism evidence="2 3">
    <name type="scientific">Vairimorpha ceranae</name>
    <dbReference type="NCBI Taxonomy" id="40302"/>
    <lineage>
        <taxon>Eukaryota</taxon>
        <taxon>Fungi</taxon>
        <taxon>Fungi incertae sedis</taxon>
        <taxon>Microsporidia</taxon>
        <taxon>Nosematidae</taxon>
        <taxon>Vairimorpha</taxon>
    </lineage>
</organism>
<keyword evidence="3" id="KW-1185">Reference proteome</keyword>
<protein>
    <submittedName>
        <fullName evidence="2">Uncharacterized protein</fullName>
    </submittedName>
</protein>
<dbReference type="GeneID" id="36320317"/>
<keyword evidence="1" id="KW-0472">Membrane</keyword>
<comment type="caution">
    <text evidence="2">The sequence shown here is derived from an EMBL/GenBank/DDBJ whole genome shotgun (WGS) entry which is preliminary data.</text>
</comment>
<evidence type="ECO:0000313" key="3">
    <source>
        <dbReference type="Proteomes" id="UP000034350"/>
    </source>
</evidence>
<reference evidence="2 3" key="1">
    <citation type="journal article" date="2015" name="Environ. Microbiol.">
        <title>Genome analyses suggest the presence of polyploidy and recent human-driven expansions in eight global populations of the honeybee pathogen Nosema ceranae.</title>
        <authorList>
            <person name="Pelin A."/>
            <person name="Selman M."/>
            <person name="Aris-Brosou S."/>
            <person name="Farinelli L."/>
            <person name="Corradi N."/>
        </authorList>
    </citation>
    <scope>NUCLEOTIDE SEQUENCE [LARGE SCALE GENOMIC DNA]</scope>
    <source>
        <strain evidence="2 3">PA08 1199</strain>
    </source>
</reference>
<evidence type="ECO:0000313" key="2">
    <source>
        <dbReference type="EMBL" id="KKO74958.1"/>
    </source>
</evidence>
<dbReference type="Proteomes" id="UP000034350">
    <property type="component" value="Unassembled WGS sequence"/>
</dbReference>
<dbReference type="VEuPathDB" id="MicrosporidiaDB:G9O61_00g010770"/>
<keyword evidence="1" id="KW-0812">Transmembrane</keyword>
<dbReference type="VEuPathDB" id="MicrosporidiaDB:AAJ76_370005365"/>
<gene>
    <name evidence="2" type="ORF">AAJ76_370005365</name>
</gene>
<proteinExistence type="predicted"/>
<dbReference type="EMBL" id="JPQZ01000037">
    <property type="protein sequence ID" value="KKO74958.1"/>
    <property type="molecule type" value="Genomic_DNA"/>
</dbReference>
<feature type="transmembrane region" description="Helical" evidence="1">
    <location>
        <begin position="38"/>
        <end position="58"/>
    </location>
</feature>
<dbReference type="RefSeq" id="XP_024330700.1">
    <property type="nucleotide sequence ID" value="XM_024475376.1"/>
</dbReference>
<dbReference type="AlphaFoldDB" id="A0A0F9WPT5"/>
<keyword evidence="1" id="KW-1133">Transmembrane helix</keyword>
<accession>A0A0F9WPT5</accession>
<sequence length="92" mass="10714">MLSLLNLISGIYSSDAKVEQITEEQIISWPEYLVLKSLKLGILFFVGYTLFEWLQVIASDRSSQEALNRAITRLFLVGLGVICYLICRWYWY</sequence>
<evidence type="ECO:0000256" key="1">
    <source>
        <dbReference type="SAM" id="Phobius"/>
    </source>
</evidence>